<protein>
    <submittedName>
        <fullName evidence="2">Uncharacterized protein</fullName>
    </submittedName>
</protein>
<keyword evidence="1" id="KW-0812">Transmembrane</keyword>
<gene>
    <name evidence="2" type="ORF">OR37_01305</name>
</gene>
<sequence length="94" mass="9648" precursor="true">MMQYLRTASFGALFGVTFTVAATFQVVMTLFGLIGAVLAPGIFKMNGAPASSPVQAIGVLVFLLGVCLVVNAGISAAGAGLWLGVRRFLPSKKA</sequence>
<evidence type="ECO:0000313" key="3">
    <source>
        <dbReference type="Proteomes" id="UP000013063"/>
    </source>
</evidence>
<name>R0ELF7_CAUVI</name>
<keyword evidence="1" id="KW-1133">Transmembrane helix</keyword>
<dbReference type="RefSeq" id="WP_004617214.1">
    <property type="nucleotide sequence ID" value="NZ_APMP01000005.1"/>
</dbReference>
<accession>R0ELF7</accession>
<keyword evidence="1" id="KW-0472">Membrane</keyword>
<dbReference type="AlphaFoldDB" id="R0ELF7"/>
<evidence type="ECO:0000256" key="1">
    <source>
        <dbReference type="SAM" id="Phobius"/>
    </source>
</evidence>
<comment type="caution">
    <text evidence="2">The sequence shown here is derived from an EMBL/GenBank/DDBJ whole genome shotgun (WGS) entry which is preliminary data.</text>
</comment>
<proteinExistence type="predicted"/>
<evidence type="ECO:0000313" key="2">
    <source>
        <dbReference type="EMBL" id="ENZ82729.1"/>
    </source>
</evidence>
<organism evidence="2 3">
    <name type="scientific">Caulobacter vibrioides OR37</name>
    <dbReference type="NCBI Taxonomy" id="1292034"/>
    <lineage>
        <taxon>Bacteria</taxon>
        <taxon>Pseudomonadati</taxon>
        <taxon>Pseudomonadota</taxon>
        <taxon>Alphaproteobacteria</taxon>
        <taxon>Caulobacterales</taxon>
        <taxon>Caulobacteraceae</taxon>
        <taxon>Caulobacter</taxon>
    </lineage>
</organism>
<dbReference type="PATRIC" id="fig|1292034.3.peg.1295"/>
<keyword evidence="3" id="KW-1185">Reference proteome</keyword>
<dbReference type="EMBL" id="APMP01000005">
    <property type="protein sequence ID" value="ENZ82729.1"/>
    <property type="molecule type" value="Genomic_DNA"/>
</dbReference>
<feature type="transmembrane region" description="Helical" evidence="1">
    <location>
        <begin position="59"/>
        <end position="85"/>
    </location>
</feature>
<reference evidence="2 3" key="1">
    <citation type="journal article" date="2013" name="Genome Announc.">
        <title>Draft Genome Sequence for Caulobacter sp. Strain OR37, a Bacterium Tolerant to Heavy Metals.</title>
        <authorList>
            <person name="Utturkar S.M."/>
            <person name="Bollmann A."/>
            <person name="Brzoska R.M."/>
            <person name="Klingeman D.M."/>
            <person name="Epstein S.E."/>
            <person name="Palumbo A.V."/>
            <person name="Brown S.D."/>
        </authorList>
    </citation>
    <scope>NUCLEOTIDE SEQUENCE [LARGE SCALE GENOMIC DNA]</scope>
    <source>
        <strain evidence="2 3">OR37</strain>
    </source>
</reference>
<dbReference type="Proteomes" id="UP000013063">
    <property type="component" value="Unassembled WGS sequence"/>
</dbReference>
<feature type="transmembrane region" description="Helical" evidence="1">
    <location>
        <begin position="12"/>
        <end position="39"/>
    </location>
</feature>